<dbReference type="CDD" id="cd00118">
    <property type="entry name" value="LysM"/>
    <property type="match status" value="4"/>
</dbReference>
<dbReference type="SUPFAM" id="SSF51445">
    <property type="entry name" value="(Trans)glycosidases"/>
    <property type="match status" value="1"/>
</dbReference>
<evidence type="ECO:0000256" key="2">
    <source>
        <dbReference type="ARBA" id="ARBA00022801"/>
    </source>
</evidence>
<dbReference type="Proteomes" id="UP000010420">
    <property type="component" value="Unassembled WGS sequence"/>
</dbReference>
<dbReference type="InterPro" id="IPR018077">
    <property type="entry name" value="Glyco_hydro_fam25_subgr"/>
</dbReference>
<dbReference type="GO" id="GO:0003796">
    <property type="term" value="F:lysozyme activity"/>
    <property type="evidence" value="ECO:0007669"/>
    <property type="project" value="InterPro"/>
</dbReference>
<dbReference type="InterPro" id="IPR002053">
    <property type="entry name" value="Glyco_hydro_25"/>
</dbReference>
<dbReference type="EMBL" id="AMEZ01000034">
    <property type="protein sequence ID" value="EKY27554.1"/>
    <property type="molecule type" value="Genomic_DNA"/>
</dbReference>
<dbReference type="SMART" id="SM00257">
    <property type="entry name" value="LysM"/>
    <property type="match status" value="4"/>
</dbReference>
<protein>
    <submittedName>
        <fullName evidence="5">Glycosyl hydrolase family 25</fullName>
    </submittedName>
</protein>
<organism evidence="5 6">
    <name type="scientific">Clostridium celatum DSM 1785</name>
    <dbReference type="NCBI Taxonomy" id="545697"/>
    <lineage>
        <taxon>Bacteria</taxon>
        <taxon>Bacillati</taxon>
        <taxon>Bacillota</taxon>
        <taxon>Clostridia</taxon>
        <taxon>Eubacteriales</taxon>
        <taxon>Clostridiaceae</taxon>
        <taxon>Clostridium</taxon>
    </lineage>
</organism>
<dbReference type="PROSITE" id="PS51782">
    <property type="entry name" value="LYSM"/>
    <property type="match status" value="4"/>
</dbReference>
<dbReference type="SMART" id="SM00641">
    <property type="entry name" value="Glyco_25"/>
    <property type="match status" value="1"/>
</dbReference>
<dbReference type="HOGENOM" id="CLU_044973_1_1_9"/>
<dbReference type="PATRIC" id="fig|545697.3.peg.1341"/>
<keyword evidence="2 5" id="KW-0378">Hydrolase</keyword>
<dbReference type="OrthoDB" id="9800780at2"/>
<feature type="domain" description="LysM" evidence="4">
    <location>
        <begin position="217"/>
        <end position="261"/>
    </location>
</feature>
<reference evidence="5 6" key="1">
    <citation type="submission" date="2012-05" db="EMBL/GenBank/DDBJ databases">
        <authorList>
            <person name="Weinstock G."/>
            <person name="Sodergren E."/>
            <person name="Lobos E.A."/>
            <person name="Fulton L."/>
            <person name="Fulton R."/>
            <person name="Courtney L."/>
            <person name="Fronick C."/>
            <person name="O'Laughlin M."/>
            <person name="Godfrey J."/>
            <person name="Wilson R.M."/>
            <person name="Miner T."/>
            <person name="Farmer C."/>
            <person name="Delehaunty K."/>
            <person name="Cordes M."/>
            <person name="Minx P."/>
            <person name="Tomlinson C."/>
            <person name="Chen J."/>
            <person name="Wollam A."/>
            <person name="Pepin K.H."/>
            <person name="Bhonagiri V."/>
            <person name="Zhang X."/>
            <person name="Suruliraj S."/>
            <person name="Warren W."/>
            <person name="Mitreva M."/>
            <person name="Mardis E.R."/>
            <person name="Wilson R.K."/>
        </authorList>
    </citation>
    <scope>NUCLEOTIDE SEQUENCE [LARGE SCALE GENOMIC DNA]</scope>
    <source>
        <strain evidence="5 6">DSM 1785</strain>
    </source>
</reference>
<sequence length="439" mass="48225">MTQYKGIDISNWQGSINFSEVKNSGVQIVYIQATEGNFFTDPYLQEFYDEASSKGLSIGFYHFFSPSVSADEQAKYFTKAISGMTSECRLVLDLEQSGGIGADELSRIAVDFLENVKANSGLDVALYTYASFANNNITTGYGLENYPLWIAEYGTSYPESNPIWGTSYAGWQYSDTGYTPGVNGNSDLDIFNERILLDDKVSIPGNRNEESSHGSVKYYIVRSGDTLSKIASRFGTTTQELVKLNDISNPNLIYVGQVLKIYTNRQVQKDDNNFSSTYVVVAGDTLSKIASRFGTTTQELVKLNDISNPNLIYVGEILKIPVINSVKSGASSKQYQSTYVVQNGDTLSKIASRFDTTVQYLARINGIKNPNLIYTGQVLKIESSGSSVQGSSTTSTYVVRAGDTLSSIALRFDTTVNNLIDLNDIANPNLIYVGQVLKI</sequence>
<feature type="domain" description="LysM" evidence="4">
    <location>
        <begin position="276"/>
        <end position="320"/>
    </location>
</feature>
<dbReference type="Pfam" id="PF01476">
    <property type="entry name" value="LysM"/>
    <property type="match status" value="4"/>
</dbReference>
<dbReference type="AlphaFoldDB" id="L1QHR2"/>
<dbReference type="PANTHER" id="PTHR33734">
    <property type="entry name" value="LYSM DOMAIN-CONTAINING GPI-ANCHORED PROTEIN 2"/>
    <property type="match status" value="1"/>
</dbReference>
<dbReference type="PANTHER" id="PTHR33734:SF22">
    <property type="entry name" value="MEMBRANE-BOUND LYTIC MUREIN TRANSGLYCOSYLASE D"/>
    <property type="match status" value="1"/>
</dbReference>
<comment type="caution">
    <text evidence="5">The sequence shown here is derived from an EMBL/GenBank/DDBJ whole genome shotgun (WGS) entry which is preliminary data.</text>
</comment>
<dbReference type="GO" id="GO:0009253">
    <property type="term" value="P:peptidoglycan catabolic process"/>
    <property type="evidence" value="ECO:0007669"/>
    <property type="project" value="InterPro"/>
</dbReference>
<gene>
    <name evidence="5" type="ORF">HMPREF0216_01364</name>
</gene>
<feature type="domain" description="LysM" evidence="4">
    <location>
        <begin position="337"/>
        <end position="381"/>
    </location>
</feature>
<dbReference type="CDD" id="cd06525">
    <property type="entry name" value="GH25_Lyc-like"/>
    <property type="match status" value="1"/>
</dbReference>
<dbReference type="eggNOG" id="COG1388">
    <property type="taxonomic scope" value="Bacteria"/>
</dbReference>
<dbReference type="PROSITE" id="PS51904">
    <property type="entry name" value="GLYCOSYL_HYDROL_F25_2"/>
    <property type="match status" value="1"/>
</dbReference>
<dbReference type="Pfam" id="PF01183">
    <property type="entry name" value="Glyco_hydro_25"/>
    <property type="match status" value="1"/>
</dbReference>
<dbReference type="STRING" id="545697.HMPREF0216_01364"/>
<evidence type="ECO:0000256" key="3">
    <source>
        <dbReference type="ARBA" id="ARBA00023295"/>
    </source>
</evidence>
<dbReference type="GO" id="GO:0016998">
    <property type="term" value="P:cell wall macromolecule catabolic process"/>
    <property type="evidence" value="ECO:0007669"/>
    <property type="project" value="InterPro"/>
</dbReference>
<evidence type="ECO:0000259" key="4">
    <source>
        <dbReference type="PROSITE" id="PS51782"/>
    </source>
</evidence>
<dbReference type="Gene3D" id="3.10.350.10">
    <property type="entry name" value="LysM domain"/>
    <property type="match status" value="4"/>
</dbReference>
<comment type="similarity">
    <text evidence="1">Belongs to the glycosyl hydrolase 25 family.</text>
</comment>
<evidence type="ECO:0000313" key="6">
    <source>
        <dbReference type="Proteomes" id="UP000010420"/>
    </source>
</evidence>
<proteinExistence type="inferred from homology"/>
<dbReference type="InterPro" id="IPR017853">
    <property type="entry name" value="GH"/>
</dbReference>
<dbReference type="Gene3D" id="3.20.20.80">
    <property type="entry name" value="Glycosidases"/>
    <property type="match status" value="1"/>
</dbReference>
<keyword evidence="6" id="KW-1185">Reference proteome</keyword>
<evidence type="ECO:0000256" key="1">
    <source>
        <dbReference type="ARBA" id="ARBA00010646"/>
    </source>
</evidence>
<name>L1QHR2_9CLOT</name>
<dbReference type="InterPro" id="IPR018392">
    <property type="entry name" value="LysM"/>
</dbReference>
<dbReference type="InterPro" id="IPR036779">
    <property type="entry name" value="LysM_dom_sf"/>
</dbReference>
<keyword evidence="3" id="KW-0326">Glycosidase</keyword>
<evidence type="ECO:0000313" key="5">
    <source>
        <dbReference type="EMBL" id="EKY27554.1"/>
    </source>
</evidence>
<accession>L1QHR2</accession>
<dbReference type="eggNOG" id="COG3757">
    <property type="taxonomic scope" value="Bacteria"/>
</dbReference>
<dbReference type="RefSeq" id="WP_005212562.1">
    <property type="nucleotide sequence ID" value="NZ_KB291626.1"/>
</dbReference>
<feature type="domain" description="LysM" evidence="4">
    <location>
        <begin position="395"/>
        <end position="439"/>
    </location>
</feature>
<dbReference type="SUPFAM" id="SSF54106">
    <property type="entry name" value="LysM domain"/>
    <property type="match status" value="4"/>
</dbReference>